<dbReference type="PANTHER" id="PTHR48449">
    <property type="entry name" value="DUF1985 DOMAIN-CONTAINING PROTEIN"/>
    <property type="match status" value="1"/>
</dbReference>
<organism evidence="2 3">
    <name type="scientific">Dipteronia dyeriana</name>
    <dbReference type="NCBI Taxonomy" id="168575"/>
    <lineage>
        <taxon>Eukaryota</taxon>
        <taxon>Viridiplantae</taxon>
        <taxon>Streptophyta</taxon>
        <taxon>Embryophyta</taxon>
        <taxon>Tracheophyta</taxon>
        <taxon>Spermatophyta</taxon>
        <taxon>Magnoliopsida</taxon>
        <taxon>eudicotyledons</taxon>
        <taxon>Gunneridae</taxon>
        <taxon>Pentapetalae</taxon>
        <taxon>rosids</taxon>
        <taxon>malvids</taxon>
        <taxon>Sapindales</taxon>
        <taxon>Sapindaceae</taxon>
        <taxon>Hippocastanoideae</taxon>
        <taxon>Acereae</taxon>
        <taxon>Dipteronia</taxon>
    </lineage>
</organism>
<dbReference type="Pfam" id="PF09331">
    <property type="entry name" value="DUF1985"/>
    <property type="match status" value="1"/>
</dbReference>
<evidence type="ECO:0000259" key="1">
    <source>
        <dbReference type="Pfam" id="PF09331"/>
    </source>
</evidence>
<evidence type="ECO:0000313" key="3">
    <source>
        <dbReference type="Proteomes" id="UP001280121"/>
    </source>
</evidence>
<proteinExistence type="predicted"/>
<dbReference type="PANTHER" id="PTHR48449:SF1">
    <property type="entry name" value="DUF1985 DOMAIN-CONTAINING PROTEIN"/>
    <property type="match status" value="1"/>
</dbReference>
<sequence>MYRVTCFGYFLDVSDVVLSGQFCHHVLLQECHVRDVDDTASTLWFYVGNEVLRFSTVEFCLVNGLTFGDSCESSSYITKHMDKRILRSYFRDGKVHVKIFANWFRNLGPDNNVSGDDMVKLALVFFLEMTLVGKNDRNAIMYWALQLMNDLDAFNSFTWGTFIYGRIFDSLCTYVVGPDDKYNKYLESPAKRKAKKYNVYGYGQLKQYPNGLCLDMRQG</sequence>
<feature type="domain" description="DUF1985" evidence="1">
    <location>
        <begin position="38"/>
        <end position="162"/>
    </location>
</feature>
<comment type="caution">
    <text evidence="2">The sequence shown here is derived from an EMBL/GenBank/DDBJ whole genome shotgun (WGS) entry which is preliminary data.</text>
</comment>
<keyword evidence="3" id="KW-1185">Reference proteome</keyword>
<gene>
    <name evidence="2" type="ORF">Ddye_028063</name>
</gene>
<evidence type="ECO:0000313" key="2">
    <source>
        <dbReference type="EMBL" id="KAK2640268.1"/>
    </source>
</evidence>
<accession>A0AAD9TR57</accession>
<dbReference type="AlphaFoldDB" id="A0AAD9TR57"/>
<dbReference type="EMBL" id="JANJYI010000008">
    <property type="protein sequence ID" value="KAK2640268.1"/>
    <property type="molecule type" value="Genomic_DNA"/>
</dbReference>
<dbReference type="Proteomes" id="UP001280121">
    <property type="component" value="Unassembled WGS sequence"/>
</dbReference>
<protein>
    <recommendedName>
        <fullName evidence="1">DUF1985 domain-containing protein</fullName>
    </recommendedName>
</protein>
<reference evidence="2" key="1">
    <citation type="journal article" date="2023" name="Plant J.">
        <title>Genome sequences and population genomics provide insights into the demographic history, inbreeding, and mutation load of two 'living fossil' tree species of Dipteronia.</title>
        <authorList>
            <person name="Feng Y."/>
            <person name="Comes H.P."/>
            <person name="Chen J."/>
            <person name="Zhu S."/>
            <person name="Lu R."/>
            <person name="Zhang X."/>
            <person name="Li P."/>
            <person name="Qiu J."/>
            <person name="Olsen K.M."/>
            <person name="Qiu Y."/>
        </authorList>
    </citation>
    <scope>NUCLEOTIDE SEQUENCE</scope>
    <source>
        <strain evidence="2">KIB01</strain>
    </source>
</reference>
<name>A0AAD9TR57_9ROSI</name>
<dbReference type="InterPro" id="IPR015410">
    <property type="entry name" value="DUF1985"/>
</dbReference>